<dbReference type="Gene3D" id="3.10.129.10">
    <property type="entry name" value="Hotdog Thioesterase"/>
    <property type="match status" value="1"/>
</dbReference>
<evidence type="ECO:0000259" key="2">
    <source>
        <dbReference type="Pfam" id="PF01575"/>
    </source>
</evidence>
<dbReference type="OrthoDB" id="9800237at2"/>
<evidence type="ECO:0000256" key="1">
    <source>
        <dbReference type="ARBA" id="ARBA00005254"/>
    </source>
</evidence>
<dbReference type="SUPFAM" id="SSF54637">
    <property type="entry name" value="Thioesterase/thiol ester dehydrase-isomerase"/>
    <property type="match status" value="1"/>
</dbReference>
<comment type="caution">
    <text evidence="3">The sequence shown here is derived from an EMBL/GenBank/DDBJ whole genome shotgun (WGS) entry which is preliminary data.</text>
</comment>
<proteinExistence type="inferred from homology"/>
<feature type="domain" description="MaoC-like" evidence="2">
    <location>
        <begin position="13"/>
        <end position="108"/>
    </location>
</feature>
<protein>
    <submittedName>
        <fullName evidence="3">Acyl dehydratase</fullName>
    </submittedName>
</protein>
<sequence length="140" mass="15014">MSLSPDDIKVGETRGRVLVDDLKRTRIVQYAGASGDFNPLHTDERFAVEAAGYPGVFAHGMLTMGMTGRVLTDWVGPEALLRYGVRFKAQVWPGDTLTATVTVESIEDTPAGPVAHFTVRTVNQNGAEVVTGTAAARLEP</sequence>
<evidence type="ECO:0000313" key="3">
    <source>
        <dbReference type="EMBL" id="KUM83947.1"/>
    </source>
</evidence>
<name>A0A124H959_9ACTN</name>
<dbReference type="RefSeq" id="WP_031055161.1">
    <property type="nucleotide sequence ID" value="NZ_JBIVKX010000008.1"/>
</dbReference>
<dbReference type="Pfam" id="PF01575">
    <property type="entry name" value="MaoC_dehydratas"/>
    <property type="match status" value="1"/>
</dbReference>
<dbReference type="PANTHER" id="PTHR43841:SF3">
    <property type="entry name" value="(3R)-HYDROXYACYL-ACP DEHYDRATASE SUBUNIT HADB"/>
    <property type="match status" value="1"/>
</dbReference>
<dbReference type="InterPro" id="IPR029069">
    <property type="entry name" value="HotDog_dom_sf"/>
</dbReference>
<dbReference type="Proteomes" id="UP000053039">
    <property type="component" value="Unassembled WGS sequence"/>
</dbReference>
<dbReference type="EMBL" id="LMWM01000040">
    <property type="protein sequence ID" value="KUM83947.1"/>
    <property type="molecule type" value="Genomic_DNA"/>
</dbReference>
<dbReference type="PANTHER" id="PTHR43841">
    <property type="entry name" value="3-HYDROXYACYL-THIOESTER DEHYDRATASE HTDX-RELATED"/>
    <property type="match status" value="1"/>
</dbReference>
<reference evidence="3 4" key="1">
    <citation type="submission" date="2015-10" db="EMBL/GenBank/DDBJ databases">
        <title>Draft genome sequence of Streptomyces pseudovenezuelae DSM 40212, type strain for the species Streptomyces pseudovenezuelae.</title>
        <authorList>
            <person name="Ruckert C."/>
            <person name="Winkler A."/>
            <person name="Kalinowski J."/>
            <person name="Kampfer P."/>
            <person name="Glaeser S."/>
        </authorList>
    </citation>
    <scope>NUCLEOTIDE SEQUENCE [LARGE SCALE GENOMIC DNA]</scope>
    <source>
        <strain evidence="3 4">DSM 40212</strain>
    </source>
</reference>
<organism evidence="3 4">
    <name type="scientific">Streptomyces pseudovenezuelae</name>
    <dbReference type="NCBI Taxonomy" id="67350"/>
    <lineage>
        <taxon>Bacteria</taxon>
        <taxon>Bacillati</taxon>
        <taxon>Actinomycetota</taxon>
        <taxon>Actinomycetes</taxon>
        <taxon>Kitasatosporales</taxon>
        <taxon>Streptomycetaceae</taxon>
        <taxon>Streptomyces</taxon>
        <taxon>Streptomyces aurantiacus group</taxon>
    </lineage>
</organism>
<comment type="similarity">
    <text evidence="1">Belongs to the enoyl-CoA hydratase/isomerase family.</text>
</comment>
<dbReference type="AlphaFoldDB" id="A0A124H959"/>
<accession>A0A124H959</accession>
<dbReference type="InterPro" id="IPR002539">
    <property type="entry name" value="MaoC-like_dom"/>
</dbReference>
<gene>
    <name evidence="3" type="ORF">AQI94_33945</name>
</gene>
<evidence type="ECO:0000313" key="4">
    <source>
        <dbReference type="Proteomes" id="UP000053039"/>
    </source>
</evidence>